<dbReference type="PROSITE" id="PS00108">
    <property type="entry name" value="PROTEIN_KINASE_ST"/>
    <property type="match status" value="1"/>
</dbReference>
<keyword evidence="8" id="KW-1133">Transmembrane helix</keyword>
<keyword evidence="3 6" id="KW-0547">Nucleotide-binding</keyword>
<dbReference type="Pfam" id="PF00069">
    <property type="entry name" value="Pkinase"/>
    <property type="match status" value="1"/>
</dbReference>
<dbReference type="PANTHER" id="PTHR43289:SF6">
    <property type="entry name" value="SERINE_THREONINE-PROTEIN KINASE NEKL-3"/>
    <property type="match status" value="1"/>
</dbReference>
<protein>
    <recommendedName>
        <fullName evidence="1">non-specific serine/threonine protein kinase</fullName>
        <ecNumber evidence="1">2.7.11.1</ecNumber>
    </recommendedName>
</protein>
<dbReference type="AlphaFoldDB" id="A0A455SZZ9"/>
<keyword evidence="4" id="KW-0418">Kinase</keyword>
<dbReference type="EC" id="2.7.11.1" evidence="1"/>
<evidence type="ECO:0000256" key="8">
    <source>
        <dbReference type="SAM" id="Phobius"/>
    </source>
</evidence>
<dbReference type="InterPro" id="IPR000719">
    <property type="entry name" value="Prot_kinase_dom"/>
</dbReference>
<evidence type="ECO:0000256" key="4">
    <source>
        <dbReference type="ARBA" id="ARBA00022777"/>
    </source>
</evidence>
<dbReference type="SUPFAM" id="SSF56112">
    <property type="entry name" value="Protein kinase-like (PK-like)"/>
    <property type="match status" value="1"/>
</dbReference>
<feature type="compositionally biased region" description="Basic and acidic residues" evidence="7">
    <location>
        <begin position="307"/>
        <end position="318"/>
    </location>
</feature>
<keyword evidence="2" id="KW-0808">Transferase</keyword>
<dbReference type="Gene3D" id="1.10.510.10">
    <property type="entry name" value="Transferase(Phosphotransferase) domain 1"/>
    <property type="match status" value="1"/>
</dbReference>
<feature type="domain" description="Protein kinase" evidence="9">
    <location>
        <begin position="16"/>
        <end position="305"/>
    </location>
</feature>
<accession>A0A455SZZ9</accession>
<dbReference type="InterPro" id="IPR017441">
    <property type="entry name" value="Protein_kinase_ATP_BS"/>
</dbReference>
<feature type="binding site" evidence="6">
    <location>
        <position position="44"/>
    </location>
    <ligand>
        <name>ATP</name>
        <dbReference type="ChEBI" id="CHEBI:30616"/>
    </ligand>
</feature>
<sequence length="516" mass="56960">MEIDGEALLGQQVGPYRLVEVLGSGGFACVYRGRWGTGQEVAIKISRRSLDSLESREDFEREVRIISRLSHPNIIRLLDYGIYEVELHGQWLALPYLVMPLAPGGSLRQLVPRGRRLPLEEVVRYVQQVAAALQYAHDFREPDGRENAILHLDVKPANMLIGERGQIWLSDFGIAIIGHKTLRVSDPLAAAQSVGNTAVWGSPEYMAPERFEGLRRRASDQYALAVTCYEWLAGAPPFSSAAPDLQARQQELRRLHQTQPPPPLTARFGDIPPAVERVIFKALAKDPDQRYPTVKAFAEALEQAVSEQRRPPQPEPGHEPAAASRSAPGFTPAFTPGPVPAKLFLGGRSFSPGGSLASTTLPNLPTHSSAALLGPAFSLKSPPAKPPHLFSGHRSFLYLPEFRLFRFTHFVLIILAGILLLTALRGLWWLILLSIPLMMALFLLAISRRQPLVAQALGLLVACYYGLSGWVWAYRFIAHVGGDRLLGGVIASLLALAACAACLYANYRYVKLRLRW</sequence>
<feature type="region of interest" description="Disordered" evidence="7">
    <location>
        <begin position="303"/>
        <end position="331"/>
    </location>
</feature>
<dbReference type="PROSITE" id="PS50011">
    <property type="entry name" value="PROTEIN_KINASE_DOM"/>
    <property type="match status" value="1"/>
</dbReference>
<evidence type="ECO:0000256" key="1">
    <source>
        <dbReference type="ARBA" id="ARBA00012513"/>
    </source>
</evidence>
<reference evidence="10" key="1">
    <citation type="submission" date="2018-12" db="EMBL/GenBank/DDBJ databases">
        <title>Novel natural products biosynthetic potential of the class Ktedonobacteria.</title>
        <authorList>
            <person name="Zheng Y."/>
            <person name="Saitou A."/>
            <person name="Wang C.M."/>
            <person name="Toyoda A."/>
            <person name="Minakuchi Y."/>
            <person name="Sekiguchi Y."/>
            <person name="Ueda K."/>
            <person name="Takano H."/>
            <person name="Sakai Y."/>
            <person name="Yokota A."/>
            <person name="Yabe S."/>
        </authorList>
    </citation>
    <scope>NUCLEOTIDE SEQUENCE</scope>
    <source>
        <strain evidence="10">A3-2</strain>
    </source>
</reference>
<feature type="transmembrane region" description="Helical" evidence="8">
    <location>
        <begin position="404"/>
        <end position="421"/>
    </location>
</feature>
<gene>
    <name evidence="10" type="ORF">KTA_13450</name>
</gene>
<organism evidence="10">
    <name type="scientific">Thermogemmatispora argillosa</name>
    <dbReference type="NCBI Taxonomy" id="2045280"/>
    <lineage>
        <taxon>Bacteria</taxon>
        <taxon>Bacillati</taxon>
        <taxon>Chloroflexota</taxon>
        <taxon>Ktedonobacteria</taxon>
        <taxon>Thermogemmatisporales</taxon>
        <taxon>Thermogemmatisporaceae</taxon>
        <taxon>Thermogemmatispora</taxon>
    </lineage>
</organism>
<dbReference type="EMBL" id="AP019377">
    <property type="protein sequence ID" value="BBH93146.1"/>
    <property type="molecule type" value="Genomic_DNA"/>
</dbReference>
<evidence type="ECO:0000256" key="6">
    <source>
        <dbReference type="PROSITE-ProRule" id="PRU10141"/>
    </source>
</evidence>
<keyword evidence="8" id="KW-0812">Transmembrane</keyword>
<dbReference type="GO" id="GO:0005524">
    <property type="term" value="F:ATP binding"/>
    <property type="evidence" value="ECO:0007669"/>
    <property type="project" value="UniProtKB-UniRule"/>
</dbReference>
<dbReference type="PROSITE" id="PS00107">
    <property type="entry name" value="PROTEIN_KINASE_ATP"/>
    <property type="match status" value="1"/>
</dbReference>
<evidence type="ECO:0000256" key="5">
    <source>
        <dbReference type="ARBA" id="ARBA00022840"/>
    </source>
</evidence>
<dbReference type="PANTHER" id="PTHR43289">
    <property type="entry name" value="MITOGEN-ACTIVATED PROTEIN KINASE KINASE KINASE 20-RELATED"/>
    <property type="match status" value="1"/>
</dbReference>
<dbReference type="GO" id="GO:0004674">
    <property type="term" value="F:protein serine/threonine kinase activity"/>
    <property type="evidence" value="ECO:0007669"/>
    <property type="project" value="UniProtKB-EC"/>
</dbReference>
<evidence type="ECO:0000256" key="7">
    <source>
        <dbReference type="SAM" id="MobiDB-lite"/>
    </source>
</evidence>
<proteinExistence type="predicted"/>
<dbReference type="InterPro" id="IPR008271">
    <property type="entry name" value="Ser/Thr_kinase_AS"/>
</dbReference>
<dbReference type="SMART" id="SM00220">
    <property type="entry name" value="S_TKc"/>
    <property type="match status" value="1"/>
</dbReference>
<evidence type="ECO:0000256" key="3">
    <source>
        <dbReference type="ARBA" id="ARBA00022741"/>
    </source>
</evidence>
<evidence type="ECO:0000313" key="10">
    <source>
        <dbReference type="EMBL" id="BBH93146.1"/>
    </source>
</evidence>
<dbReference type="InterPro" id="IPR011009">
    <property type="entry name" value="Kinase-like_dom_sf"/>
</dbReference>
<feature type="transmembrane region" description="Helical" evidence="8">
    <location>
        <begin position="452"/>
        <end position="473"/>
    </location>
</feature>
<keyword evidence="8" id="KW-0472">Membrane</keyword>
<name>A0A455SZZ9_9CHLR</name>
<feature type="transmembrane region" description="Helical" evidence="8">
    <location>
        <begin position="485"/>
        <end position="507"/>
    </location>
</feature>
<evidence type="ECO:0000256" key="2">
    <source>
        <dbReference type="ARBA" id="ARBA00022679"/>
    </source>
</evidence>
<dbReference type="CDD" id="cd14014">
    <property type="entry name" value="STKc_PknB_like"/>
    <property type="match status" value="1"/>
</dbReference>
<evidence type="ECO:0000259" key="9">
    <source>
        <dbReference type="PROSITE" id="PS50011"/>
    </source>
</evidence>
<keyword evidence="5 6" id="KW-0067">ATP-binding</keyword>